<keyword evidence="1" id="KW-1133">Transmembrane helix</keyword>
<feature type="non-terminal residue" evidence="2">
    <location>
        <position position="1"/>
    </location>
</feature>
<accession>X0VP84</accession>
<organism evidence="2">
    <name type="scientific">marine sediment metagenome</name>
    <dbReference type="NCBI Taxonomy" id="412755"/>
    <lineage>
        <taxon>unclassified sequences</taxon>
        <taxon>metagenomes</taxon>
        <taxon>ecological metagenomes</taxon>
    </lineage>
</organism>
<evidence type="ECO:0000313" key="2">
    <source>
        <dbReference type="EMBL" id="GAG20025.1"/>
    </source>
</evidence>
<proteinExistence type="predicted"/>
<dbReference type="EMBL" id="BARS01036884">
    <property type="protein sequence ID" value="GAG20025.1"/>
    <property type="molecule type" value="Genomic_DNA"/>
</dbReference>
<reference evidence="2" key="1">
    <citation type="journal article" date="2014" name="Front. Microbiol.">
        <title>High frequency of phylogenetically diverse reductive dehalogenase-homologous genes in deep subseafloor sedimentary metagenomes.</title>
        <authorList>
            <person name="Kawai M."/>
            <person name="Futagami T."/>
            <person name="Toyoda A."/>
            <person name="Takaki Y."/>
            <person name="Nishi S."/>
            <person name="Hori S."/>
            <person name="Arai W."/>
            <person name="Tsubouchi T."/>
            <person name="Morono Y."/>
            <person name="Uchiyama I."/>
            <person name="Ito T."/>
            <person name="Fujiyama A."/>
            <person name="Inagaki F."/>
            <person name="Takami H."/>
        </authorList>
    </citation>
    <scope>NUCLEOTIDE SEQUENCE</scope>
    <source>
        <strain evidence="2">Expedition CK06-06</strain>
    </source>
</reference>
<name>X0VP84_9ZZZZ</name>
<keyword evidence="1" id="KW-0472">Membrane</keyword>
<dbReference type="AlphaFoldDB" id="X0VP84"/>
<protein>
    <submittedName>
        <fullName evidence="2">Uncharacterized protein</fullName>
    </submittedName>
</protein>
<sequence>AVTCFSYNGNYVKRKIAIWQEIDWSYNKMLSGTPGLWLTTPLIRFAITIVVCLAAPQYPLENRNRTTHS</sequence>
<comment type="caution">
    <text evidence="2">The sequence shown here is derived from an EMBL/GenBank/DDBJ whole genome shotgun (WGS) entry which is preliminary data.</text>
</comment>
<keyword evidence="1" id="KW-0812">Transmembrane</keyword>
<feature type="transmembrane region" description="Helical" evidence="1">
    <location>
        <begin position="35"/>
        <end position="55"/>
    </location>
</feature>
<evidence type="ECO:0000256" key="1">
    <source>
        <dbReference type="SAM" id="Phobius"/>
    </source>
</evidence>
<gene>
    <name evidence="2" type="ORF">S01H1_56630</name>
</gene>